<keyword evidence="4" id="KW-1185">Reference proteome</keyword>
<gene>
    <name evidence="3" type="ORF">ULMA_22120</name>
</gene>
<name>A0A5J4IYL0_9FLAO</name>
<dbReference type="OrthoDB" id="1442782at2"/>
<feature type="transmembrane region" description="Helical" evidence="2">
    <location>
        <begin position="39"/>
        <end position="57"/>
    </location>
</feature>
<evidence type="ECO:0000313" key="3">
    <source>
        <dbReference type="EMBL" id="GER60104.1"/>
    </source>
</evidence>
<protein>
    <submittedName>
        <fullName evidence="3">Uncharacterized protein</fullName>
    </submittedName>
</protein>
<reference evidence="3 4" key="1">
    <citation type="submission" date="2019-08" db="EMBL/GenBank/DDBJ databases">
        <title>Draft genome sequence of Ulvibacter marinus type strain NBRC 109484.</title>
        <authorList>
            <person name="Kawano K."/>
            <person name="Ushijima N."/>
            <person name="Kihara M."/>
            <person name="Itoh H."/>
        </authorList>
    </citation>
    <scope>NUCLEOTIDE SEQUENCE [LARGE SCALE GENOMIC DNA]</scope>
    <source>
        <strain evidence="3 4">NBRC 109484</strain>
    </source>
</reference>
<keyword evidence="2" id="KW-1133">Transmembrane helix</keyword>
<sequence length="148" mass="16945">MFVAIVCFCAGVSQTLIGEIFKQIISNETQGVMKFWKPFLLVLWIAGIIVLLIFYIIPQEEALNNETIQKLEKENELLTVKNVSLDEEIKKLKKQTDSLTGKIVLSHKMIQNLQNALDEKINTIDRMSALDLYEYFSGFTADSTRLKQ</sequence>
<keyword evidence="1" id="KW-0175">Coiled coil</keyword>
<dbReference type="EMBL" id="BKCG01000005">
    <property type="protein sequence ID" value="GER60104.1"/>
    <property type="molecule type" value="Genomic_DNA"/>
</dbReference>
<dbReference type="AlphaFoldDB" id="A0A5J4IYL0"/>
<evidence type="ECO:0000256" key="2">
    <source>
        <dbReference type="SAM" id="Phobius"/>
    </source>
</evidence>
<dbReference type="Proteomes" id="UP000326509">
    <property type="component" value="Unassembled WGS sequence"/>
</dbReference>
<comment type="caution">
    <text evidence="3">The sequence shown here is derived from an EMBL/GenBank/DDBJ whole genome shotgun (WGS) entry which is preliminary data.</text>
</comment>
<evidence type="ECO:0000313" key="4">
    <source>
        <dbReference type="Proteomes" id="UP000326509"/>
    </source>
</evidence>
<keyword evidence="2" id="KW-0472">Membrane</keyword>
<proteinExistence type="predicted"/>
<organism evidence="3 4">
    <name type="scientific">Patiriisocius marinus</name>
    <dbReference type="NCBI Taxonomy" id="1397112"/>
    <lineage>
        <taxon>Bacteria</taxon>
        <taxon>Pseudomonadati</taxon>
        <taxon>Bacteroidota</taxon>
        <taxon>Flavobacteriia</taxon>
        <taxon>Flavobacteriales</taxon>
        <taxon>Flavobacteriaceae</taxon>
        <taxon>Patiriisocius</taxon>
    </lineage>
</organism>
<feature type="coiled-coil region" evidence="1">
    <location>
        <begin position="68"/>
        <end position="130"/>
    </location>
</feature>
<keyword evidence="2" id="KW-0812">Transmembrane</keyword>
<evidence type="ECO:0000256" key="1">
    <source>
        <dbReference type="SAM" id="Coils"/>
    </source>
</evidence>
<dbReference type="RefSeq" id="WP_161596092.1">
    <property type="nucleotide sequence ID" value="NZ_BKCG01000005.1"/>
</dbReference>
<accession>A0A5J4IYL0</accession>